<dbReference type="EMBL" id="RKRF01000008">
    <property type="protein sequence ID" value="RPF53879.1"/>
    <property type="molecule type" value="Genomic_DNA"/>
</dbReference>
<reference evidence="2 3" key="1">
    <citation type="submission" date="2018-11" db="EMBL/GenBank/DDBJ databases">
        <title>Genomic Encyclopedia of Type Strains, Phase IV (KMG-IV): sequencing the most valuable type-strain genomes for metagenomic binning, comparative biology and taxonomic classification.</title>
        <authorList>
            <person name="Goeker M."/>
        </authorList>
    </citation>
    <scope>NUCLEOTIDE SEQUENCE [LARGE SCALE GENOMIC DNA]</scope>
    <source>
        <strain evidence="2 3">DSM 18090</strain>
    </source>
</reference>
<dbReference type="Proteomes" id="UP000276443">
    <property type="component" value="Unassembled WGS sequence"/>
</dbReference>
<dbReference type="SUPFAM" id="SSF51338">
    <property type="entry name" value="Composite domain of metallo-dependent hydrolases"/>
    <property type="match status" value="1"/>
</dbReference>
<dbReference type="PANTHER" id="PTHR22642">
    <property type="entry name" value="IMIDAZOLONEPROPIONASE"/>
    <property type="match status" value="1"/>
</dbReference>
<dbReference type="InterPro" id="IPR032466">
    <property type="entry name" value="Metal_Hydrolase"/>
</dbReference>
<dbReference type="RefSeq" id="WP_124220418.1">
    <property type="nucleotide sequence ID" value="NZ_RKRF01000008.1"/>
</dbReference>
<dbReference type="CDD" id="cd01300">
    <property type="entry name" value="YtcJ_like"/>
    <property type="match status" value="1"/>
</dbReference>
<dbReference type="GO" id="GO:0016810">
    <property type="term" value="F:hydrolase activity, acting on carbon-nitrogen (but not peptide) bonds"/>
    <property type="evidence" value="ECO:0007669"/>
    <property type="project" value="InterPro"/>
</dbReference>
<dbReference type="Gene3D" id="3.10.310.70">
    <property type="match status" value="1"/>
</dbReference>
<name>A0A3N5BA91_9BACI</name>
<dbReference type="PANTHER" id="PTHR22642:SF2">
    <property type="entry name" value="PROTEIN LONG AFTER FAR-RED 3"/>
    <property type="match status" value="1"/>
</dbReference>
<dbReference type="Gene3D" id="3.20.20.140">
    <property type="entry name" value="Metal-dependent hydrolases"/>
    <property type="match status" value="1"/>
</dbReference>
<evidence type="ECO:0000259" key="1">
    <source>
        <dbReference type="Pfam" id="PF07969"/>
    </source>
</evidence>
<organism evidence="2 3">
    <name type="scientific">Aquisalibacillus elongatus</name>
    <dbReference type="NCBI Taxonomy" id="485577"/>
    <lineage>
        <taxon>Bacteria</taxon>
        <taxon>Bacillati</taxon>
        <taxon>Bacillota</taxon>
        <taxon>Bacilli</taxon>
        <taxon>Bacillales</taxon>
        <taxon>Bacillaceae</taxon>
        <taxon>Aquisalibacillus</taxon>
    </lineage>
</organism>
<dbReference type="AlphaFoldDB" id="A0A3N5BA91"/>
<gene>
    <name evidence="2" type="ORF">EDC24_1062</name>
</gene>
<protein>
    <recommendedName>
        <fullName evidence="1">Amidohydrolase 3 domain-containing protein</fullName>
    </recommendedName>
</protein>
<dbReference type="Pfam" id="PF07969">
    <property type="entry name" value="Amidohydro_3"/>
    <property type="match status" value="1"/>
</dbReference>
<evidence type="ECO:0000313" key="3">
    <source>
        <dbReference type="Proteomes" id="UP000276443"/>
    </source>
</evidence>
<comment type="caution">
    <text evidence="2">The sequence shown here is derived from an EMBL/GenBank/DDBJ whole genome shotgun (WGS) entry which is preliminary data.</text>
</comment>
<dbReference type="InterPro" id="IPR013108">
    <property type="entry name" value="Amidohydro_3"/>
</dbReference>
<dbReference type="SUPFAM" id="SSF51556">
    <property type="entry name" value="Metallo-dependent hydrolases"/>
    <property type="match status" value="1"/>
</dbReference>
<dbReference type="OrthoDB" id="9767366at2"/>
<keyword evidence="3" id="KW-1185">Reference proteome</keyword>
<evidence type="ECO:0000313" key="2">
    <source>
        <dbReference type="EMBL" id="RPF53879.1"/>
    </source>
</evidence>
<proteinExistence type="predicted"/>
<dbReference type="InterPro" id="IPR033932">
    <property type="entry name" value="YtcJ-like"/>
</dbReference>
<sequence length="533" mass="60180">MTQTLYYNGKIFTSNDDQLYADALIEEDEKIKWIGSEKDLTVKPERQVDLHEKRVLPGLIDSHMHPMFLAEAIQSVLCLPPLVYSIEDMKYKLAERVESSELGEWVEAWGYDESKLKERRIPTKADLDEVSRDVPIVATRTCTHILSVNSKALELAGITRHTEDPEGGLIERDENGDPTGVLRETARDLILNVKPQPTLEDKVEQLLGLNDYLLSRGLLNVTDLYANIKPDDYELYQVAVERGFTPRVGLYYRFDQMKENDKFEISDEFLDRSKQVHVGGVKIMADGSISGQTAWVYEHYLGTEGECGLSTVSSSMIKKAARTARQNQIQLVVHAMGDRATDAVLDAVDEESNWLDEGPSIRLEHVTFPSTRVLERSRKWSIGFVPQTIFLFAEIESYLNNVGRSRTERSYPIKTFLDQNILTALSSDAPATTWADPANPFIGIQSAVRRIAYNGEAYGSAEEIDVETAIKLYTREAQKVTRIPDIGQLKEGYEADFIVLDQDILNIDQDQIGETKVEQAFKKGELVYQKGGL</sequence>
<feature type="domain" description="Amidohydrolase 3" evidence="1">
    <location>
        <begin position="48"/>
        <end position="528"/>
    </location>
</feature>
<dbReference type="Gene3D" id="2.30.40.10">
    <property type="entry name" value="Urease, subunit C, domain 1"/>
    <property type="match status" value="1"/>
</dbReference>
<accession>A0A3N5BA91</accession>
<dbReference type="InterPro" id="IPR011059">
    <property type="entry name" value="Metal-dep_hydrolase_composite"/>
</dbReference>